<gene>
    <name evidence="3" type="ORF">EYR41_009799</name>
</gene>
<dbReference type="PANTHER" id="PTHR47843">
    <property type="entry name" value="BTB DOMAIN-CONTAINING PROTEIN-RELATED"/>
    <property type="match status" value="1"/>
</dbReference>
<dbReference type="Gene3D" id="3.30.710.10">
    <property type="entry name" value="Potassium Channel Kv1.1, Chain A"/>
    <property type="match status" value="2"/>
</dbReference>
<reference evidence="3 4" key="1">
    <citation type="submission" date="2019-03" db="EMBL/GenBank/DDBJ databases">
        <title>Nematode-trapping fungi genome.</title>
        <authorList>
            <person name="Vidal-Diez De Ulzurrun G."/>
        </authorList>
    </citation>
    <scope>NUCLEOTIDE SEQUENCE [LARGE SCALE GENOMIC DNA]</scope>
    <source>
        <strain evidence="3 4">TWF154</strain>
    </source>
</reference>
<evidence type="ECO:0000313" key="4">
    <source>
        <dbReference type="Proteomes" id="UP000297595"/>
    </source>
</evidence>
<dbReference type="SUPFAM" id="SSF54695">
    <property type="entry name" value="POZ domain"/>
    <property type="match status" value="2"/>
</dbReference>
<feature type="region of interest" description="Disordered" evidence="2">
    <location>
        <begin position="539"/>
        <end position="561"/>
    </location>
</feature>
<dbReference type="InterPro" id="IPR011333">
    <property type="entry name" value="SKP1/BTB/POZ_sf"/>
</dbReference>
<dbReference type="InterPro" id="IPR000210">
    <property type="entry name" value="BTB/POZ_dom"/>
</dbReference>
<dbReference type="AlphaFoldDB" id="A0A7C8K595"/>
<evidence type="ECO:0000256" key="2">
    <source>
        <dbReference type="SAM" id="MobiDB-lite"/>
    </source>
</evidence>
<accession>A0A7C8K595</accession>
<dbReference type="Pfam" id="PF00651">
    <property type="entry name" value="BTB"/>
    <property type="match status" value="2"/>
</dbReference>
<dbReference type="PANTHER" id="PTHR47843:SF2">
    <property type="entry name" value="BTB DOMAIN-CONTAINING PROTEIN"/>
    <property type="match status" value="1"/>
</dbReference>
<organism evidence="3 4">
    <name type="scientific">Orbilia oligospora</name>
    <name type="common">Nematode-trapping fungus</name>
    <name type="synonym">Arthrobotrys oligospora</name>
    <dbReference type="NCBI Taxonomy" id="2813651"/>
    <lineage>
        <taxon>Eukaryota</taxon>
        <taxon>Fungi</taxon>
        <taxon>Dikarya</taxon>
        <taxon>Ascomycota</taxon>
        <taxon>Pezizomycotina</taxon>
        <taxon>Orbiliomycetes</taxon>
        <taxon>Orbiliales</taxon>
        <taxon>Orbiliaceae</taxon>
        <taxon>Orbilia</taxon>
    </lineage>
</organism>
<dbReference type="SMART" id="SM00225">
    <property type="entry name" value="BTB"/>
    <property type="match status" value="2"/>
</dbReference>
<evidence type="ECO:0000256" key="1">
    <source>
        <dbReference type="SAM" id="Coils"/>
    </source>
</evidence>
<dbReference type="PROSITE" id="PS50097">
    <property type="entry name" value="BTB"/>
    <property type="match status" value="2"/>
</dbReference>
<comment type="caution">
    <text evidence="3">The sequence shown here is derived from an EMBL/GenBank/DDBJ whole genome shotgun (WGS) entry which is preliminary data.</text>
</comment>
<evidence type="ECO:0000313" key="3">
    <source>
        <dbReference type="EMBL" id="TGJ65858.1"/>
    </source>
</evidence>
<dbReference type="Proteomes" id="UP000297595">
    <property type="component" value="Unassembled WGS sequence"/>
</dbReference>
<proteinExistence type="predicted"/>
<dbReference type="EMBL" id="SOZJ01000006">
    <property type="protein sequence ID" value="TGJ65858.1"/>
    <property type="molecule type" value="Genomic_DNA"/>
</dbReference>
<feature type="coiled-coil region" evidence="1">
    <location>
        <begin position="59"/>
        <end position="95"/>
    </location>
</feature>
<keyword evidence="1" id="KW-0175">Coiled coil</keyword>
<protein>
    <submittedName>
        <fullName evidence="3">Uncharacterized protein</fullName>
    </submittedName>
</protein>
<sequence length="623" mass="70722">MVRGHPKCPSFCTSCKEDCKCSRCNCCHTCRMNNGYGTNCRNHYNVGIRHSCNTYDEEIEDFKSENWKLKVEKGELEKKERLMKAEKEYQELKILELESIRLKTYTDGLAIQRFSGFLDSETVTILVGRERKRYTAHVDTIFVESAYFGEYFSPQSGKIRKKTVILDTEVDNSDAFGIFLQYCYLGTYALDNGDDVSTSHPLLSHARVYTLAEKLKCPPLKDLSLQRATDWCYGHSLQKDGGKFSDIYPEVLEAIRVVYTYTVDLNSRIQPLESSTAETGDCKEKEVILRDGFRLLLARLAATYLVDLRPIDAFAEGLHHSFPDFNTDMLLFMNDGPKTLTEKIMGLSPERELLSGLQADLKTTDTVQLQRKIVFGFSNLFGSDTYTVFVGENAQRFDVHTSALKCSDYFQKLAASNMEEAHQKTVYLDSEVDSAEAFDMFVQYCYLEDYFYDESRVDNLVHHARTYLLADRLGCIGLKDLALQKANLLCYTACSSPDIPVPDELLIMIPSAVALIYENTYDIHGGKISRTIEISGTDAVGEPSDTVEENKNESTTTKETIPEKDRERFRQLLARFASVYLSKLREQKAFIATHHAFPDFATDVMLLATGGEKIKPKILEGKV</sequence>
<name>A0A7C8K595_ORBOL</name>